<sequence>MSGVIEHLAVSVMEDLLAIVETDRCCPSEQWNPPALPRGEGRFQTGADLESRGQSINRTQMEETGFLKAYCRSTGLDQRLVPKSPIFSTCLISPFTVQKCMQG</sequence>
<organism evidence="1">
    <name type="scientific">Rhodosorus marinus</name>
    <dbReference type="NCBI Taxonomy" id="101924"/>
    <lineage>
        <taxon>Eukaryota</taxon>
        <taxon>Rhodophyta</taxon>
        <taxon>Stylonematophyceae</taxon>
        <taxon>Stylonematales</taxon>
        <taxon>Stylonemataceae</taxon>
        <taxon>Rhodosorus</taxon>
    </lineage>
</organism>
<dbReference type="EMBL" id="HBHW01001203">
    <property type="protein sequence ID" value="CAE0033039.1"/>
    <property type="molecule type" value="Transcribed_RNA"/>
</dbReference>
<reference evidence="1" key="1">
    <citation type="submission" date="2021-01" db="EMBL/GenBank/DDBJ databases">
        <authorList>
            <person name="Corre E."/>
            <person name="Pelletier E."/>
            <person name="Niang G."/>
            <person name="Scheremetjew M."/>
            <person name="Finn R."/>
            <person name="Kale V."/>
            <person name="Holt S."/>
            <person name="Cochrane G."/>
            <person name="Meng A."/>
            <person name="Brown T."/>
            <person name="Cohen L."/>
        </authorList>
    </citation>
    <scope>NUCLEOTIDE SEQUENCE</scope>
    <source>
        <strain evidence="1">CCMP 769</strain>
    </source>
</reference>
<gene>
    <name evidence="1" type="ORF">RMAR00112_LOCUS978</name>
    <name evidence="2" type="ORF">RMAR00112_LOCUS979</name>
</gene>
<protein>
    <submittedName>
        <fullName evidence="1">Uncharacterized protein</fullName>
    </submittedName>
</protein>
<dbReference type="AlphaFoldDB" id="A0A7S3E5R0"/>
<proteinExistence type="predicted"/>
<dbReference type="EMBL" id="HBHW01001202">
    <property type="protein sequence ID" value="CAE0033038.1"/>
    <property type="molecule type" value="Transcribed_RNA"/>
</dbReference>
<accession>A0A7S3E5R0</accession>
<evidence type="ECO:0000313" key="1">
    <source>
        <dbReference type="EMBL" id="CAE0033038.1"/>
    </source>
</evidence>
<evidence type="ECO:0000313" key="2">
    <source>
        <dbReference type="EMBL" id="CAE0033039.1"/>
    </source>
</evidence>
<name>A0A7S3E5R0_9RHOD</name>